<dbReference type="EMBL" id="BGPR01000214">
    <property type="protein sequence ID" value="GBM05349.1"/>
    <property type="molecule type" value="Genomic_DNA"/>
</dbReference>
<dbReference type="Proteomes" id="UP000499080">
    <property type="component" value="Unassembled WGS sequence"/>
</dbReference>
<gene>
    <name evidence="1" type="ORF">AVEN_46888_1</name>
</gene>
<name>A0A4Y2CME7_ARAVE</name>
<reference evidence="1 2" key="1">
    <citation type="journal article" date="2019" name="Sci. Rep.">
        <title>Orb-weaving spider Araneus ventricosus genome elucidates the spidroin gene catalogue.</title>
        <authorList>
            <person name="Kono N."/>
            <person name="Nakamura H."/>
            <person name="Ohtoshi R."/>
            <person name="Moran D.A.P."/>
            <person name="Shinohara A."/>
            <person name="Yoshida Y."/>
            <person name="Fujiwara M."/>
            <person name="Mori M."/>
            <person name="Tomita M."/>
            <person name="Arakawa K."/>
        </authorList>
    </citation>
    <scope>NUCLEOTIDE SEQUENCE [LARGE SCALE GENOMIC DNA]</scope>
</reference>
<keyword evidence="2" id="KW-1185">Reference proteome</keyword>
<organism evidence="1 2">
    <name type="scientific">Araneus ventricosus</name>
    <name type="common">Orbweaver spider</name>
    <name type="synonym">Epeira ventricosa</name>
    <dbReference type="NCBI Taxonomy" id="182803"/>
    <lineage>
        <taxon>Eukaryota</taxon>
        <taxon>Metazoa</taxon>
        <taxon>Ecdysozoa</taxon>
        <taxon>Arthropoda</taxon>
        <taxon>Chelicerata</taxon>
        <taxon>Arachnida</taxon>
        <taxon>Araneae</taxon>
        <taxon>Araneomorphae</taxon>
        <taxon>Entelegynae</taxon>
        <taxon>Araneoidea</taxon>
        <taxon>Araneidae</taxon>
        <taxon>Araneus</taxon>
    </lineage>
</organism>
<dbReference type="AlphaFoldDB" id="A0A4Y2CME7"/>
<proteinExistence type="predicted"/>
<protein>
    <submittedName>
        <fullName evidence="1">Uncharacterized protein</fullName>
    </submittedName>
</protein>
<sequence length="81" mass="9213">MDEQPLDPLRGKSDLVNHSFSNPWPLQSPNLTPNDFWLCGHLKNVIYREGVAMLAQLKESITLHMRTSHQTSPDELLNTST</sequence>
<evidence type="ECO:0000313" key="2">
    <source>
        <dbReference type="Proteomes" id="UP000499080"/>
    </source>
</evidence>
<accession>A0A4Y2CME7</accession>
<dbReference type="OrthoDB" id="6726328at2759"/>
<evidence type="ECO:0000313" key="1">
    <source>
        <dbReference type="EMBL" id="GBM05349.1"/>
    </source>
</evidence>
<dbReference type="Gene3D" id="3.30.420.10">
    <property type="entry name" value="Ribonuclease H-like superfamily/Ribonuclease H"/>
    <property type="match status" value="1"/>
</dbReference>
<comment type="caution">
    <text evidence="1">The sequence shown here is derived from an EMBL/GenBank/DDBJ whole genome shotgun (WGS) entry which is preliminary data.</text>
</comment>
<dbReference type="InterPro" id="IPR036397">
    <property type="entry name" value="RNaseH_sf"/>
</dbReference>
<dbReference type="GO" id="GO:0003676">
    <property type="term" value="F:nucleic acid binding"/>
    <property type="evidence" value="ECO:0007669"/>
    <property type="project" value="InterPro"/>
</dbReference>